<dbReference type="PANTHER" id="PTHR37314:SF5">
    <property type="entry name" value="SLR0142 PROTEIN"/>
    <property type="match status" value="1"/>
</dbReference>
<evidence type="ECO:0000313" key="2">
    <source>
        <dbReference type="EMBL" id="RUL72513.1"/>
    </source>
</evidence>
<dbReference type="AlphaFoldDB" id="A0A3S0Q376"/>
<dbReference type="EMBL" id="RYYV01000015">
    <property type="protein sequence ID" value="RUL72513.1"/>
    <property type="molecule type" value="Genomic_DNA"/>
</dbReference>
<gene>
    <name evidence="2" type="ORF">EKH80_17400</name>
</gene>
<keyword evidence="1" id="KW-0812">Transmembrane</keyword>
<protein>
    <submittedName>
        <fullName evidence="2">DUF1275 domain-containing protein</fullName>
    </submittedName>
</protein>
<keyword evidence="3" id="KW-1185">Reference proteome</keyword>
<evidence type="ECO:0000313" key="3">
    <source>
        <dbReference type="Proteomes" id="UP000274358"/>
    </source>
</evidence>
<feature type="transmembrane region" description="Helical" evidence="1">
    <location>
        <begin position="50"/>
        <end position="69"/>
    </location>
</feature>
<keyword evidence="1" id="KW-1133">Transmembrane helix</keyword>
<proteinExistence type="predicted"/>
<dbReference type="OrthoDB" id="5125627at2"/>
<organism evidence="2 3">
    <name type="scientific">Dyella choica</name>
    <dbReference type="NCBI Taxonomy" id="1927959"/>
    <lineage>
        <taxon>Bacteria</taxon>
        <taxon>Pseudomonadati</taxon>
        <taxon>Pseudomonadota</taxon>
        <taxon>Gammaproteobacteria</taxon>
        <taxon>Lysobacterales</taxon>
        <taxon>Rhodanobacteraceae</taxon>
        <taxon>Dyella</taxon>
    </lineage>
</organism>
<name>A0A3S0Q376_9GAMM</name>
<dbReference type="PANTHER" id="PTHR37314">
    <property type="entry name" value="SLR0142 PROTEIN"/>
    <property type="match status" value="1"/>
</dbReference>
<evidence type="ECO:0000256" key="1">
    <source>
        <dbReference type="SAM" id="Phobius"/>
    </source>
</evidence>
<comment type="caution">
    <text evidence="2">The sequence shown here is derived from an EMBL/GenBank/DDBJ whole genome shotgun (WGS) entry which is preliminary data.</text>
</comment>
<feature type="transmembrane region" description="Helical" evidence="1">
    <location>
        <begin position="81"/>
        <end position="105"/>
    </location>
</feature>
<sequence>MPKLPTVLSFNAGYIDTAGFLALHGLFTAHVTGNFVTLGAALVFRSSGTLAKILALPVFCIVVLGVRLLHYKLAELGRPILRTLFLLEWLLLIVGASLAWTLGPFPAADEFGTVAVGMIFVTAMAVQNAVHRVHLSYAPPSTLMTGTTTQIMLDLADKWHGGLSAEQRSAIDARLISFSFNVAVFALGCGCGALLFAIFSVKCFVLLPLTATLAYLHNEAKTK</sequence>
<dbReference type="Proteomes" id="UP000274358">
    <property type="component" value="Unassembled WGS sequence"/>
</dbReference>
<feature type="transmembrane region" description="Helical" evidence="1">
    <location>
        <begin position="178"/>
        <end position="199"/>
    </location>
</feature>
<dbReference type="Pfam" id="PF06912">
    <property type="entry name" value="DUF1275"/>
    <property type="match status" value="1"/>
</dbReference>
<dbReference type="InterPro" id="IPR010699">
    <property type="entry name" value="DUF1275"/>
</dbReference>
<reference evidence="2 3" key="1">
    <citation type="submission" date="2018-12" db="EMBL/GenBank/DDBJ databases">
        <title>Dyella dinghuensis sp. nov. DHOA06 and Dyella choica sp. nov. 4M-K27, isolated from forest soil.</title>
        <authorList>
            <person name="Qiu L.-H."/>
            <person name="Gao Z.-H."/>
        </authorList>
    </citation>
    <scope>NUCLEOTIDE SEQUENCE [LARGE SCALE GENOMIC DNA]</scope>
    <source>
        <strain evidence="2 3">4M-K27</strain>
    </source>
</reference>
<keyword evidence="1" id="KW-0472">Membrane</keyword>
<feature type="transmembrane region" description="Helical" evidence="1">
    <location>
        <begin position="111"/>
        <end position="130"/>
    </location>
</feature>
<accession>A0A3S0Q376</accession>